<dbReference type="GO" id="GO:0008173">
    <property type="term" value="F:RNA methyltransferase activity"/>
    <property type="evidence" value="ECO:0007669"/>
    <property type="project" value="InterPro"/>
</dbReference>
<name>A0A0C1JHS0_9BACT</name>
<comment type="similarity">
    <text evidence="1">Belongs to the class IV-like SAM-binding methyltransferase superfamily. RNA methyltransferase TrmH family.</text>
</comment>
<dbReference type="SUPFAM" id="SSF55315">
    <property type="entry name" value="L30e-like"/>
    <property type="match status" value="1"/>
</dbReference>
<reference evidence="5 6" key="1">
    <citation type="journal article" date="2014" name="Mol. Biol. Evol.">
        <title>Massive expansion of Ubiquitination-related gene families within the Chlamydiae.</title>
        <authorList>
            <person name="Domman D."/>
            <person name="Collingro A."/>
            <person name="Lagkouvardos I."/>
            <person name="Gehre L."/>
            <person name="Weinmaier T."/>
            <person name="Rattei T."/>
            <person name="Subtil A."/>
            <person name="Horn M."/>
        </authorList>
    </citation>
    <scope>NUCLEOTIDE SEQUENCE [LARGE SCALE GENOMIC DNA]</scope>
    <source>
        <strain evidence="5 6">EI2</strain>
    </source>
</reference>
<keyword evidence="2 5" id="KW-0489">Methyltransferase</keyword>
<gene>
    <name evidence="5" type="primary">rlmB</name>
    <name evidence="5" type="ORF">DB44_FE00160</name>
</gene>
<dbReference type="GO" id="GO:0006396">
    <property type="term" value="P:RNA processing"/>
    <property type="evidence" value="ECO:0007669"/>
    <property type="project" value="InterPro"/>
</dbReference>
<comment type="caution">
    <text evidence="5">The sequence shown here is derived from an EMBL/GenBank/DDBJ whole genome shotgun (WGS) entry which is preliminary data.</text>
</comment>
<keyword evidence="3 5" id="KW-0808">Transferase</keyword>
<dbReference type="CDD" id="cd18104">
    <property type="entry name" value="SpoU-like_RNA-MTase"/>
    <property type="match status" value="1"/>
</dbReference>
<dbReference type="AlphaFoldDB" id="A0A0C1JHS0"/>
<feature type="domain" description="RNA 2-O ribose methyltransferase substrate binding" evidence="4">
    <location>
        <begin position="31"/>
        <end position="107"/>
    </location>
</feature>
<proteinExistence type="inferred from homology"/>
<evidence type="ECO:0000256" key="2">
    <source>
        <dbReference type="ARBA" id="ARBA00022603"/>
    </source>
</evidence>
<sequence>MIELTSVQNPKVKQILHLRDRPERDISQTFLIEGYRELLRAADADWEVNLLFICPALFLGMNEPTLIERLTSRGTELFYCSEKVFRKISYRDRPDGLLAIAPQRHLTLDDLSLKTKKPMAPFFVVAEAIEKPGNLGTILRSSDAVGIDGLIVCDRCTDIYNPNVVRASVGTLFTVPTVEARGEDTLLWLNKQGIDILAATPHAEKEFTQVDLTSPVAIAVGTEQLGLSERWMKQATMQVRIPMMGVADSLNVAMATTLLLYEVLRQRQLKK</sequence>
<dbReference type="EMBL" id="JSAN01000127">
    <property type="protein sequence ID" value="KIC70965.1"/>
    <property type="molecule type" value="Genomic_DNA"/>
</dbReference>
<dbReference type="InterPro" id="IPR001537">
    <property type="entry name" value="SpoU_MeTrfase"/>
</dbReference>
<dbReference type="InterPro" id="IPR029028">
    <property type="entry name" value="Alpha/beta_knot_MTases"/>
</dbReference>
<evidence type="ECO:0000256" key="3">
    <source>
        <dbReference type="ARBA" id="ARBA00022679"/>
    </source>
</evidence>
<dbReference type="PATRIC" id="fig|362787.3.peg.1853"/>
<dbReference type="Gene3D" id="3.30.1330.30">
    <property type="match status" value="1"/>
</dbReference>
<dbReference type="Proteomes" id="UP000031465">
    <property type="component" value="Unassembled WGS sequence"/>
</dbReference>
<dbReference type="SUPFAM" id="SSF75217">
    <property type="entry name" value="alpha/beta knot"/>
    <property type="match status" value="1"/>
</dbReference>
<dbReference type="GO" id="GO:0003723">
    <property type="term" value="F:RNA binding"/>
    <property type="evidence" value="ECO:0007669"/>
    <property type="project" value="InterPro"/>
</dbReference>
<dbReference type="GO" id="GO:0005737">
    <property type="term" value="C:cytoplasm"/>
    <property type="evidence" value="ECO:0007669"/>
    <property type="project" value="UniProtKB-ARBA"/>
</dbReference>
<dbReference type="Gene3D" id="3.40.1280.10">
    <property type="match status" value="1"/>
</dbReference>
<dbReference type="PANTHER" id="PTHR43191">
    <property type="entry name" value="RRNA METHYLTRANSFERASE 3"/>
    <property type="match status" value="1"/>
</dbReference>
<dbReference type="GO" id="GO:0032259">
    <property type="term" value="P:methylation"/>
    <property type="evidence" value="ECO:0007669"/>
    <property type="project" value="UniProtKB-KW"/>
</dbReference>
<dbReference type="InterPro" id="IPR013123">
    <property type="entry name" value="SpoU_subst-bd"/>
</dbReference>
<evidence type="ECO:0000259" key="4">
    <source>
        <dbReference type="SMART" id="SM00967"/>
    </source>
</evidence>
<dbReference type="Pfam" id="PF22435">
    <property type="entry name" value="MRM3-like_sub_bind"/>
    <property type="match status" value="1"/>
</dbReference>
<evidence type="ECO:0000313" key="5">
    <source>
        <dbReference type="EMBL" id="KIC70965.1"/>
    </source>
</evidence>
<accession>A0A0C1JHS0</accession>
<dbReference type="Pfam" id="PF00588">
    <property type="entry name" value="SpoU_methylase"/>
    <property type="match status" value="1"/>
</dbReference>
<evidence type="ECO:0000313" key="6">
    <source>
        <dbReference type="Proteomes" id="UP000031465"/>
    </source>
</evidence>
<dbReference type="InterPro" id="IPR029064">
    <property type="entry name" value="Ribosomal_eL30-like_sf"/>
</dbReference>
<dbReference type="InterPro" id="IPR029026">
    <property type="entry name" value="tRNA_m1G_MTases_N"/>
</dbReference>
<evidence type="ECO:0000256" key="1">
    <source>
        <dbReference type="ARBA" id="ARBA00007228"/>
    </source>
</evidence>
<dbReference type="InterPro" id="IPR053888">
    <property type="entry name" value="MRM3-like_sub_bind"/>
</dbReference>
<dbReference type="PANTHER" id="PTHR43191:SF2">
    <property type="entry name" value="RRNA METHYLTRANSFERASE 3, MITOCHONDRIAL"/>
    <property type="match status" value="1"/>
</dbReference>
<dbReference type="InterPro" id="IPR051259">
    <property type="entry name" value="rRNA_Methyltransferase"/>
</dbReference>
<dbReference type="SMART" id="SM00967">
    <property type="entry name" value="SpoU_sub_bind"/>
    <property type="match status" value="1"/>
</dbReference>
<protein>
    <submittedName>
        <fullName evidence="5">Putative tRNA/rRNA methyltransferase slr1673</fullName>
        <ecNumber evidence="5">2.1.1.-</ecNumber>
    </submittedName>
</protein>
<dbReference type="EC" id="2.1.1.-" evidence="5"/>
<organism evidence="5 6">
    <name type="scientific">Candidatus Protochlamydia amoebophila</name>
    <dbReference type="NCBI Taxonomy" id="362787"/>
    <lineage>
        <taxon>Bacteria</taxon>
        <taxon>Pseudomonadati</taxon>
        <taxon>Chlamydiota</taxon>
        <taxon>Chlamydiia</taxon>
        <taxon>Parachlamydiales</taxon>
        <taxon>Parachlamydiaceae</taxon>
        <taxon>Candidatus Protochlamydia</taxon>
    </lineage>
</organism>